<dbReference type="GO" id="GO:0004222">
    <property type="term" value="F:metalloendopeptidase activity"/>
    <property type="evidence" value="ECO:0007669"/>
    <property type="project" value="InterPro"/>
</dbReference>
<dbReference type="GO" id="GO:0006508">
    <property type="term" value="P:proteolysis"/>
    <property type="evidence" value="ECO:0007669"/>
    <property type="project" value="UniProtKB-KW"/>
</dbReference>
<name>A0A3S1HAB8_ELYCH</name>
<keyword evidence="7" id="KW-1185">Reference proteome</keyword>
<dbReference type="InterPro" id="IPR027268">
    <property type="entry name" value="Peptidase_M4/M1_CTD_sf"/>
</dbReference>
<sequence length="241" mass="26127">MNEAFSDMAGEVTEAFLFGKSDMVSGAEMFFAPDKALRYFDDPTKDGVSIKHVSEYRDGLDVHYSSGVYNHVFFRMNRDLGIRASFQCFLTANRLYWRSDTDFEKGACGVIRGAYDGGYDMDVVAKAFKAVGLTLTQCPRRESLVTAELRAGITQTGLVVSDIINPLFKISVPSGATQVTVASPDGLSVALSTSYRREDPPLSSGSGSATAPVESGQVIYARFFRGVPTRVSDATATLTFA</sequence>
<comment type="caution">
    <text evidence="6">The sequence shown here is derived from an EMBL/GenBank/DDBJ whole genome shotgun (WGS) entry which is preliminary data.</text>
</comment>
<dbReference type="InterPro" id="IPR050728">
    <property type="entry name" value="Zinc_Metalloprotease_M4"/>
</dbReference>
<evidence type="ECO:0000256" key="4">
    <source>
        <dbReference type="ARBA" id="ARBA00023049"/>
    </source>
</evidence>
<dbReference type="Pfam" id="PF02868">
    <property type="entry name" value="Peptidase_M4_C"/>
    <property type="match status" value="1"/>
</dbReference>
<reference evidence="6 7" key="1">
    <citation type="submission" date="2019-01" db="EMBL/GenBank/DDBJ databases">
        <title>A draft genome assembly of the solar-powered sea slug Elysia chlorotica.</title>
        <authorList>
            <person name="Cai H."/>
            <person name="Li Q."/>
            <person name="Fang X."/>
            <person name="Li J."/>
            <person name="Curtis N.E."/>
            <person name="Altenburger A."/>
            <person name="Shibata T."/>
            <person name="Feng M."/>
            <person name="Maeda T."/>
            <person name="Schwartz J.A."/>
            <person name="Shigenobu S."/>
            <person name="Lundholm N."/>
            <person name="Nishiyama T."/>
            <person name="Yang H."/>
            <person name="Hasebe M."/>
            <person name="Li S."/>
            <person name="Pierce S.K."/>
            <person name="Wang J."/>
        </authorList>
    </citation>
    <scope>NUCLEOTIDE SEQUENCE [LARGE SCALE GENOMIC DNA]</scope>
    <source>
        <strain evidence="6">EC2010</strain>
        <tissue evidence="6">Whole organism of an adult</tissue>
    </source>
</reference>
<protein>
    <recommendedName>
        <fullName evidence="5">Peptidase M4 C-terminal domain-containing protein</fullName>
    </recommendedName>
</protein>
<proteinExistence type="predicted"/>
<dbReference type="OrthoDB" id="5332336at2759"/>
<evidence type="ECO:0000313" key="7">
    <source>
        <dbReference type="Proteomes" id="UP000271974"/>
    </source>
</evidence>
<keyword evidence="2" id="KW-0378">Hydrolase</keyword>
<evidence type="ECO:0000313" key="6">
    <source>
        <dbReference type="EMBL" id="RUS75329.1"/>
    </source>
</evidence>
<dbReference type="PANTHER" id="PTHR33794:SF1">
    <property type="entry name" value="BACILLOLYSIN"/>
    <property type="match status" value="1"/>
</dbReference>
<dbReference type="PANTHER" id="PTHR33794">
    <property type="entry name" value="BACILLOLYSIN"/>
    <property type="match status" value="1"/>
</dbReference>
<dbReference type="AlphaFoldDB" id="A0A3S1HAB8"/>
<dbReference type="InterPro" id="IPR001570">
    <property type="entry name" value="Peptidase_M4_C_domain"/>
</dbReference>
<evidence type="ECO:0000256" key="1">
    <source>
        <dbReference type="ARBA" id="ARBA00022670"/>
    </source>
</evidence>
<organism evidence="6 7">
    <name type="scientific">Elysia chlorotica</name>
    <name type="common">Eastern emerald elysia</name>
    <name type="synonym">Sea slug</name>
    <dbReference type="NCBI Taxonomy" id="188477"/>
    <lineage>
        <taxon>Eukaryota</taxon>
        <taxon>Metazoa</taxon>
        <taxon>Spiralia</taxon>
        <taxon>Lophotrochozoa</taxon>
        <taxon>Mollusca</taxon>
        <taxon>Gastropoda</taxon>
        <taxon>Heterobranchia</taxon>
        <taxon>Euthyneura</taxon>
        <taxon>Panpulmonata</taxon>
        <taxon>Sacoglossa</taxon>
        <taxon>Placobranchoidea</taxon>
        <taxon>Plakobranchidae</taxon>
        <taxon>Elysia</taxon>
    </lineage>
</organism>
<evidence type="ECO:0000259" key="5">
    <source>
        <dbReference type="Pfam" id="PF02868"/>
    </source>
</evidence>
<keyword evidence="4" id="KW-0482">Metalloprotease</keyword>
<dbReference type="SUPFAM" id="SSF55486">
    <property type="entry name" value="Metalloproteases ('zincins'), catalytic domain"/>
    <property type="match status" value="1"/>
</dbReference>
<dbReference type="Gene3D" id="1.10.390.10">
    <property type="entry name" value="Neutral Protease Domain 2"/>
    <property type="match status" value="1"/>
</dbReference>
<keyword evidence="3" id="KW-0862">Zinc</keyword>
<keyword evidence="1" id="KW-0645">Protease</keyword>
<gene>
    <name evidence="6" type="ORF">EGW08_016918</name>
</gene>
<dbReference type="Proteomes" id="UP000271974">
    <property type="component" value="Unassembled WGS sequence"/>
</dbReference>
<feature type="domain" description="Peptidase M4 C-terminal" evidence="5">
    <location>
        <begin position="1"/>
        <end position="132"/>
    </location>
</feature>
<dbReference type="STRING" id="188477.A0A3S1HAB8"/>
<accession>A0A3S1HAB8</accession>
<dbReference type="EMBL" id="RQTK01000752">
    <property type="protein sequence ID" value="RUS75329.1"/>
    <property type="molecule type" value="Genomic_DNA"/>
</dbReference>
<evidence type="ECO:0000256" key="3">
    <source>
        <dbReference type="ARBA" id="ARBA00022833"/>
    </source>
</evidence>
<evidence type="ECO:0000256" key="2">
    <source>
        <dbReference type="ARBA" id="ARBA00022801"/>
    </source>
</evidence>